<dbReference type="Proteomes" id="UP000018936">
    <property type="component" value="Unassembled WGS sequence"/>
</dbReference>
<feature type="non-terminal residue" evidence="2">
    <location>
        <position position="1"/>
    </location>
</feature>
<evidence type="ECO:0000313" key="2">
    <source>
        <dbReference type="EMBL" id="ETE57910.1"/>
    </source>
</evidence>
<organism evidence="2 3">
    <name type="scientific">Ophiophagus hannah</name>
    <name type="common">King cobra</name>
    <name type="synonym">Naja hannah</name>
    <dbReference type="NCBI Taxonomy" id="8665"/>
    <lineage>
        <taxon>Eukaryota</taxon>
        <taxon>Metazoa</taxon>
        <taxon>Chordata</taxon>
        <taxon>Craniata</taxon>
        <taxon>Vertebrata</taxon>
        <taxon>Euteleostomi</taxon>
        <taxon>Lepidosauria</taxon>
        <taxon>Squamata</taxon>
        <taxon>Bifurcata</taxon>
        <taxon>Unidentata</taxon>
        <taxon>Episquamata</taxon>
        <taxon>Toxicofera</taxon>
        <taxon>Serpentes</taxon>
        <taxon>Colubroidea</taxon>
        <taxon>Elapidae</taxon>
        <taxon>Elapinae</taxon>
        <taxon>Ophiophagus</taxon>
    </lineage>
</organism>
<reference evidence="2 3" key="1">
    <citation type="journal article" date="2013" name="Proc. Natl. Acad. Sci. U.S.A.">
        <title>The king cobra genome reveals dynamic gene evolution and adaptation in the snake venom system.</title>
        <authorList>
            <person name="Vonk F.J."/>
            <person name="Casewell N.R."/>
            <person name="Henkel C.V."/>
            <person name="Heimberg A.M."/>
            <person name="Jansen H.J."/>
            <person name="McCleary R.J."/>
            <person name="Kerkkamp H.M."/>
            <person name="Vos R.A."/>
            <person name="Guerreiro I."/>
            <person name="Calvete J.J."/>
            <person name="Wuster W."/>
            <person name="Woods A.E."/>
            <person name="Logan J.M."/>
            <person name="Harrison R.A."/>
            <person name="Castoe T.A."/>
            <person name="de Koning A.P."/>
            <person name="Pollock D.D."/>
            <person name="Yandell M."/>
            <person name="Calderon D."/>
            <person name="Renjifo C."/>
            <person name="Currier R.B."/>
            <person name="Salgado D."/>
            <person name="Pla D."/>
            <person name="Sanz L."/>
            <person name="Hyder A.S."/>
            <person name="Ribeiro J.M."/>
            <person name="Arntzen J.W."/>
            <person name="van den Thillart G.E."/>
            <person name="Boetzer M."/>
            <person name="Pirovano W."/>
            <person name="Dirks R.P."/>
            <person name="Spaink H.P."/>
            <person name="Duboule D."/>
            <person name="McGlinn E."/>
            <person name="Kini R.M."/>
            <person name="Richardson M.K."/>
        </authorList>
    </citation>
    <scope>NUCLEOTIDE SEQUENCE</scope>
    <source>
        <tissue evidence="2">Blood</tissue>
    </source>
</reference>
<dbReference type="AlphaFoldDB" id="V8N723"/>
<name>V8N723_OPHHA</name>
<protein>
    <submittedName>
        <fullName evidence="2">Nst1</fullName>
    </submittedName>
</protein>
<gene>
    <name evidence="2" type="primary">NST1</name>
    <name evidence="2" type="ORF">L345_16372</name>
</gene>
<feature type="compositionally biased region" description="Basic and acidic residues" evidence="1">
    <location>
        <begin position="56"/>
        <end position="68"/>
    </location>
</feature>
<sequence length="410" mass="46312">PCLHQLLGTSSCQLLSAQPPSFLHGGGGWEGVKAALQHHGQFPGLQALRWGWEPRGGGRTEGRKERGRKEGRKGRERGGRKEGKSRNEGRKMEGRGRKRGGMKEEGRKEGKKEGRRREEEQRKRKEGKRKEERKEEEERRKERGREEGKKREEGRKEEGREEERRKEKEGRKERGRKEGKKREGKKEGRGSKKEGRGTMEGKRRKKGSGRKGGREEERNPPSITLRPNSAQGGHFHFPAVRPLSLPPPWSASLRLLSVDSIAHRGLFPSDDSGSQGGEQVSPPFQVLAGQAGYPHILRKGQTPETGGWAAQRAFIALIVFTPCWYLAPLSEGRLRIYRDQREVWLMMQRASSTPTPLFPSKRPFFIPDQWLSSLFFKAYSDGAAIISGGKPFLYSCLDPSSVLVSHPFAS</sequence>
<feature type="compositionally biased region" description="Basic and acidic residues" evidence="1">
    <location>
        <begin position="76"/>
        <end position="201"/>
    </location>
</feature>
<evidence type="ECO:0000313" key="3">
    <source>
        <dbReference type="Proteomes" id="UP000018936"/>
    </source>
</evidence>
<evidence type="ECO:0000256" key="1">
    <source>
        <dbReference type="SAM" id="MobiDB-lite"/>
    </source>
</evidence>
<accession>V8N723</accession>
<feature type="compositionally biased region" description="Basic residues" evidence="1">
    <location>
        <begin position="202"/>
        <end position="211"/>
    </location>
</feature>
<feature type="compositionally biased region" description="Polar residues" evidence="1">
    <location>
        <begin position="221"/>
        <end position="231"/>
    </location>
</feature>
<proteinExistence type="predicted"/>
<dbReference type="EMBL" id="AZIM01007551">
    <property type="protein sequence ID" value="ETE57910.1"/>
    <property type="molecule type" value="Genomic_DNA"/>
</dbReference>
<feature type="non-terminal residue" evidence="2">
    <location>
        <position position="410"/>
    </location>
</feature>
<comment type="caution">
    <text evidence="2">The sequence shown here is derived from an EMBL/GenBank/DDBJ whole genome shotgun (WGS) entry which is preliminary data.</text>
</comment>
<feature type="region of interest" description="Disordered" evidence="1">
    <location>
        <begin position="48"/>
        <end position="235"/>
    </location>
</feature>
<keyword evidence="3" id="KW-1185">Reference proteome</keyword>